<dbReference type="Gene3D" id="3.30.40.10">
    <property type="entry name" value="Zinc/RING finger domain, C3HC4 (zinc finger)"/>
    <property type="match status" value="1"/>
</dbReference>
<evidence type="ECO:0000313" key="7">
    <source>
        <dbReference type="EMBL" id="KTW28231.1"/>
    </source>
</evidence>
<dbReference type="GeneID" id="28941168"/>
<name>A0A0W4ZIN9_PNEJ7</name>
<dbReference type="GO" id="GO:0061630">
    <property type="term" value="F:ubiquitin protein ligase activity"/>
    <property type="evidence" value="ECO:0007669"/>
    <property type="project" value="InterPro"/>
</dbReference>
<protein>
    <recommendedName>
        <fullName evidence="6">RING-type domain-containing protein</fullName>
    </recommendedName>
</protein>
<accession>A0A0W4ZIN9</accession>
<dbReference type="GO" id="GO:0006511">
    <property type="term" value="P:ubiquitin-dependent protein catabolic process"/>
    <property type="evidence" value="ECO:0007669"/>
    <property type="project" value="TreeGrafter"/>
</dbReference>
<dbReference type="PROSITE" id="PS50089">
    <property type="entry name" value="ZF_RING_2"/>
    <property type="match status" value="1"/>
</dbReference>
<evidence type="ECO:0000256" key="4">
    <source>
        <dbReference type="PROSITE-ProRule" id="PRU00175"/>
    </source>
</evidence>
<dbReference type="SMART" id="SM00184">
    <property type="entry name" value="RING"/>
    <property type="match status" value="1"/>
</dbReference>
<dbReference type="PROSITE" id="PS00518">
    <property type="entry name" value="ZF_RING_1"/>
    <property type="match status" value="1"/>
</dbReference>
<dbReference type="GO" id="GO:0008270">
    <property type="term" value="F:zinc ion binding"/>
    <property type="evidence" value="ECO:0007669"/>
    <property type="project" value="UniProtKB-KW"/>
</dbReference>
<evidence type="ECO:0000256" key="1">
    <source>
        <dbReference type="ARBA" id="ARBA00022723"/>
    </source>
</evidence>
<dbReference type="eggNOG" id="KOG0317">
    <property type="taxonomic scope" value="Eukaryota"/>
</dbReference>
<dbReference type="InterPro" id="IPR013083">
    <property type="entry name" value="Znf_RING/FYVE/PHD"/>
</dbReference>
<evidence type="ECO:0000256" key="2">
    <source>
        <dbReference type="ARBA" id="ARBA00022771"/>
    </source>
</evidence>
<comment type="caution">
    <text evidence="7">The sequence shown here is derived from an EMBL/GenBank/DDBJ whole genome shotgun (WGS) entry which is preliminary data.</text>
</comment>
<dbReference type="PANTHER" id="PTHR47094:SF1">
    <property type="entry name" value="RING-TYPE E3 UBIQUITIN TRANSFERASE"/>
    <property type="match status" value="1"/>
</dbReference>
<dbReference type="STRING" id="1408657.A0A0W4ZIN9"/>
<dbReference type="InterPro" id="IPR049627">
    <property type="entry name" value="SLX8"/>
</dbReference>
<reference evidence="8" key="1">
    <citation type="journal article" date="2016" name="Nat. Commun.">
        <title>Genome analysis of three Pneumocystis species reveals adaptation mechanisms to life exclusively in mammalian hosts.</title>
        <authorList>
            <person name="Ma L."/>
            <person name="Chen Z."/>
            <person name="Huang D.W."/>
            <person name="Kutty G."/>
            <person name="Ishihara M."/>
            <person name="Wang H."/>
            <person name="Abouelleil A."/>
            <person name="Bishop L."/>
            <person name="Davey E."/>
            <person name="Deng R."/>
            <person name="Deng X."/>
            <person name="Fan L."/>
            <person name="Fantoni G."/>
            <person name="Fitzgerald M."/>
            <person name="Gogineni E."/>
            <person name="Goldberg J.M."/>
            <person name="Handley G."/>
            <person name="Hu X."/>
            <person name="Huber C."/>
            <person name="Jiao X."/>
            <person name="Jones K."/>
            <person name="Levin J.Z."/>
            <person name="Liu Y."/>
            <person name="Macdonald P."/>
            <person name="Melnikov A."/>
            <person name="Raley C."/>
            <person name="Sassi M."/>
            <person name="Sherman B.T."/>
            <person name="Song X."/>
            <person name="Sykes S."/>
            <person name="Tran B."/>
            <person name="Walsh L."/>
            <person name="Xia Y."/>
            <person name="Yang J."/>
            <person name="Young S."/>
            <person name="Zeng Q."/>
            <person name="Zheng X."/>
            <person name="Stephens R."/>
            <person name="Nusbaum C."/>
            <person name="Birren B.W."/>
            <person name="Azadi P."/>
            <person name="Lempicki R.A."/>
            <person name="Cuomo C.A."/>
            <person name="Kovacs J.A."/>
        </authorList>
    </citation>
    <scope>NUCLEOTIDE SEQUENCE [LARGE SCALE GENOMIC DNA]</scope>
    <source>
        <strain evidence="8">RU7</strain>
    </source>
</reference>
<sequence>MFATKTRSRTKARTGTEERIIIDLTEDATPKITNNDSALKTTSEEDSSSVISSNEKSYNISNGSGLASICCAICLDAPTDLSATPCGHLFCLSCIHRAIGRGICPVCRQHVNRQRILPLEIMLAPNKSE</sequence>
<evidence type="ECO:0000256" key="3">
    <source>
        <dbReference type="ARBA" id="ARBA00022833"/>
    </source>
</evidence>
<dbReference type="InterPro" id="IPR017907">
    <property type="entry name" value="Znf_RING_CS"/>
</dbReference>
<dbReference type="SUPFAM" id="SSF57850">
    <property type="entry name" value="RING/U-box"/>
    <property type="match status" value="1"/>
</dbReference>
<dbReference type="InterPro" id="IPR001841">
    <property type="entry name" value="Znf_RING"/>
</dbReference>
<dbReference type="AlphaFoldDB" id="A0A0W4ZIN9"/>
<dbReference type="PANTHER" id="PTHR47094">
    <property type="entry name" value="ELFLESS, ISOFORM B"/>
    <property type="match status" value="1"/>
</dbReference>
<keyword evidence="8" id="KW-1185">Reference proteome</keyword>
<evidence type="ECO:0000313" key="8">
    <source>
        <dbReference type="Proteomes" id="UP000053447"/>
    </source>
</evidence>
<dbReference type="EMBL" id="LFWA01000012">
    <property type="protein sequence ID" value="KTW28231.1"/>
    <property type="molecule type" value="Genomic_DNA"/>
</dbReference>
<dbReference type="VEuPathDB" id="FungiDB:T551_02650"/>
<organism evidence="7 8">
    <name type="scientific">Pneumocystis jirovecii (strain RU7)</name>
    <name type="common">Human pneumocystis pneumonia agent</name>
    <dbReference type="NCBI Taxonomy" id="1408657"/>
    <lineage>
        <taxon>Eukaryota</taxon>
        <taxon>Fungi</taxon>
        <taxon>Dikarya</taxon>
        <taxon>Ascomycota</taxon>
        <taxon>Taphrinomycotina</taxon>
        <taxon>Pneumocystomycetes</taxon>
        <taxon>Pneumocystaceae</taxon>
        <taxon>Pneumocystis</taxon>
    </lineage>
</organism>
<keyword evidence="3" id="KW-0862">Zinc</keyword>
<keyword evidence="2 4" id="KW-0863">Zinc-finger</keyword>
<proteinExistence type="predicted"/>
<dbReference type="OrthoDB" id="6270329at2759"/>
<keyword evidence="1" id="KW-0479">Metal-binding</keyword>
<dbReference type="GO" id="GO:0140082">
    <property type="term" value="F:SUMO-ubiquitin ligase activity"/>
    <property type="evidence" value="ECO:0007669"/>
    <property type="project" value="TreeGrafter"/>
</dbReference>
<feature type="domain" description="RING-type" evidence="6">
    <location>
        <begin position="71"/>
        <end position="108"/>
    </location>
</feature>
<dbReference type="GO" id="GO:0033768">
    <property type="term" value="C:SUMO-targeted ubiquitin ligase complex"/>
    <property type="evidence" value="ECO:0007669"/>
    <property type="project" value="TreeGrafter"/>
</dbReference>
<dbReference type="GO" id="GO:0032183">
    <property type="term" value="F:SUMO binding"/>
    <property type="evidence" value="ECO:0007669"/>
    <property type="project" value="TreeGrafter"/>
</dbReference>
<dbReference type="Pfam" id="PF13920">
    <property type="entry name" value="zf-C3HC4_3"/>
    <property type="match status" value="1"/>
</dbReference>
<evidence type="ECO:0000259" key="6">
    <source>
        <dbReference type="PROSITE" id="PS50089"/>
    </source>
</evidence>
<feature type="region of interest" description="Disordered" evidence="5">
    <location>
        <begin position="33"/>
        <end position="54"/>
    </location>
</feature>
<dbReference type="Proteomes" id="UP000053447">
    <property type="component" value="Unassembled WGS sequence"/>
</dbReference>
<gene>
    <name evidence="7" type="ORF">T551_02650</name>
</gene>
<evidence type="ECO:0000256" key="5">
    <source>
        <dbReference type="SAM" id="MobiDB-lite"/>
    </source>
</evidence>
<dbReference type="RefSeq" id="XP_018228793.1">
    <property type="nucleotide sequence ID" value="XM_018374913.1"/>
</dbReference>